<dbReference type="EMBL" id="HBEF01004333">
    <property type="protein sequence ID" value="CAD8330577.1"/>
    <property type="molecule type" value="Transcribed_RNA"/>
</dbReference>
<evidence type="ECO:0000256" key="1">
    <source>
        <dbReference type="SAM" id="MobiDB-lite"/>
    </source>
</evidence>
<dbReference type="AlphaFoldDB" id="A0A7R9WP02"/>
<name>A0A7R9WP02_9STRA</name>
<reference evidence="3" key="1">
    <citation type="submission" date="2021-01" db="EMBL/GenBank/DDBJ databases">
        <authorList>
            <person name="Corre E."/>
            <person name="Pelletier E."/>
            <person name="Niang G."/>
            <person name="Scheremetjew M."/>
            <person name="Finn R."/>
            <person name="Kale V."/>
            <person name="Holt S."/>
            <person name="Cochrane G."/>
            <person name="Meng A."/>
            <person name="Brown T."/>
            <person name="Cohen L."/>
        </authorList>
    </citation>
    <scope>NUCLEOTIDE SEQUENCE</scope>
    <source>
        <strain evidence="3">CCMP3328</strain>
    </source>
</reference>
<evidence type="ECO:0000256" key="2">
    <source>
        <dbReference type="SAM" id="Phobius"/>
    </source>
</evidence>
<sequence length="206" mass="23103">METLSNLVENVMASTIQTRNLRSRRTEDVDYWRKRAGWFDDDVAMKDYNEGVYDKYYDADGVSTGKSGGSGSSGEDSGGMFSFLGESKGFNTFMKIGAVIIALLIAIVVYRAMMRRPTSSKSRKKSSSDSKSRSRSKSASRSRSSRSRSRSRRTGNTSNYDIIDDVKSDSKSRKSGRSRSRSRRARSSRSRSKPRPQPKVTKEVLV</sequence>
<proteinExistence type="predicted"/>
<keyword evidence="2" id="KW-0812">Transmembrane</keyword>
<feature type="region of interest" description="Disordered" evidence="1">
    <location>
        <begin position="116"/>
        <end position="206"/>
    </location>
</feature>
<feature type="compositionally biased region" description="Basic residues" evidence="1">
    <location>
        <begin position="173"/>
        <end position="196"/>
    </location>
</feature>
<gene>
    <name evidence="3" type="ORF">CAUS1442_LOCUS2675</name>
</gene>
<organism evidence="3">
    <name type="scientific">Craspedostauros australis</name>
    <dbReference type="NCBI Taxonomy" id="1486917"/>
    <lineage>
        <taxon>Eukaryota</taxon>
        <taxon>Sar</taxon>
        <taxon>Stramenopiles</taxon>
        <taxon>Ochrophyta</taxon>
        <taxon>Bacillariophyta</taxon>
        <taxon>Bacillariophyceae</taxon>
        <taxon>Bacillariophycidae</taxon>
        <taxon>Naviculales</taxon>
        <taxon>Naviculaceae</taxon>
        <taxon>Craspedostauros</taxon>
    </lineage>
</organism>
<keyword evidence="2" id="KW-0472">Membrane</keyword>
<feature type="compositionally biased region" description="Basic residues" evidence="1">
    <location>
        <begin position="133"/>
        <end position="153"/>
    </location>
</feature>
<keyword evidence="2" id="KW-1133">Transmembrane helix</keyword>
<evidence type="ECO:0000313" key="3">
    <source>
        <dbReference type="EMBL" id="CAD8330577.1"/>
    </source>
</evidence>
<protein>
    <submittedName>
        <fullName evidence="3">Uncharacterized protein</fullName>
    </submittedName>
</protein>
<feature type="transmembrane region" description="Helical" evidence="2">
    <location>
        <begin position="93"/>
        <end position="113"/>
    </location>
</feature>
<accession>A0A7R9WP02</accession>